<evidence type="ECO:0000313" key="2">
    <source>
        <dbReference type="EMBL" id="UPW41312.1"/>
    </source>
</evidence>
<sequence>MCQFCRSISIPHSNHSIYVGCGKCPSCRQHAADKRAIRIRSNAPANFIPYFVTLTYDDSSVPYILRSQLREVSDRYPYIDVYRDGYFKRGFGSVKYVSEKGSKHHILSVDAVDYISANSIDNLPCLSLGVDSNGKNIYDTNRVGVCISKDVRGFINRLRSKLARKYGAVVPLSFYQTSEYGPTTFRPHFHLLVWVPMFILTQEFRELCVASWPFASARRTSSYVQIAISAASYVSKYVNCASDLSQFLQDYFPTKFSHSIDFGFDESRFRFDEVYNNLSVNHSAEFVTSYYGKDGFDHSTISIYPKYVINRYFIKLKGFNRISRDTLYLVYQNPQKYLSVREGTPPYQTDAGVIMRPRNVLDVRGNPIYMSDDEVRYFINGLFARFAKWFFKNPVVAPYVNSWDSYCRCVVDSLISYSLSFLGYSYKYNCEHVDDIFYNYDNIATAILDSGVDSDLSILYYSNSKMPELFSDPSRFPLTVANDEKRTQSFYKNIKVRKLSHHELHPLSY</sequence>
<evidence type="ECO:0000259" key="1">
    <source>
        <dbReference type="Pfam" id="PF23343"/>
    </source>
</evidence>
<organism evidence="2">
    <name type="scientific">Sigmofec virus UA08Rod_4258</name>
    <dbReference type="NCBI Taxonomy" id="2929397"/>
    <lineage>
        <taxon>Viruses</taxon>
        <taxon>Monodnaviria</taxon>
        <taxon>Sangervirae</taxon>
        <taxon>Phixviricota</taxon>
        <taxon>Malgrandaviricetes</taxon>
        <taxon>Petitvirales</taxon>
        <taxon>Microviridae</taxon>
    </lineage>
</organism>
<dbReference type="EMBL" id="OM869574">
    <property type="protein sequence ID" value="UPW41312.1"/>
    <property type="molecule type" value="Genomic_DNA"/>
</dbReference>
<dbReference type="InterPro" id="IPR056906">
    <property type="entry name" value="ORF2/G2P_dom"/>
</dbReference>
<accession>A0A976N1H5</accession>
<protein>
    <submittedName>
        <fullName evidence="2">Replication initiator protein</fullName>
    </submittedName>
</protein>
<dbReference type="Pfam" id="PF23343">
    <property type="entry name" value="REP_ORF2-G2P"/>
    <property type="match status" value="1"/>
</dbReference>
<feature type="domain" description="Replication-associated protein ORF2/G2P" evidence="1">
    <location>
        <begin position="148"/>
        <end position="239"/>
    </location>
</feature>
<proteinExistence type="predicted"/>
<reference evidence="2" key="1">
    <citation type="submission" date="2022-02" db="EMBL/GenBank/DDBJ databases">
        <title>Towards deciphering the DNA virus diversity associated with rodent species in the families Cricetidae and Heteromyidae.</title>
        <authorList>
            <person name="Lund M."/>
            <person name="Larsen B.B."/>
            <person name="Gryseels S."/>
            <person name="Kraberger S."/>
            <person name="Rowsey D.M."/>
            <person name="Steger L."/>
            <person name="Yule K.M."/>
            <person name="Upham N.S."/>
            <person name="Worobey M."/>
            <person name="Van Doorslaer K."/>
            <person name="Varsani A."/>
        </authorList>
    </citation>
    <scope>NUCLEOTIDE SEQUENCE</scope>
    <source>
        <strain evidence="2">UA08Rod_4258</strain>
    </source>
</reference>
<name>A0A976N1H5_9VIRU</name>